<organism evidence="2 3">
    <name type="scientific">Anas platyrhynchos</name>
    <name type="common">Mallard</name>
    <name type="synonym">Anas boschas</name>
    <dbReference type="NCBI Taxonomy" id="8839"/>
    <lineage>
        <taxon>Eukaryota</taxon>
        <taxon>Metazoa</taxon>
        <taxon>Chordata</taxon>
        <taxon>Craniata</taxon>
        <taxon>Vertebrata</taxon>
        <taxon>Euteleostomi</taxon>
        <taxon>Archelosauria</taxon>
        <taxon>Archosauria</taxon>
        <taxon>Dinosauria</taxon>
        <taxon>Saurischia</taxon>
        <taxon>Theropoda</taxon>
        <taxon>Coelurosauria</taxon>
        <taxon>Aves</taxon>
        <taxon>Neognathae</taxon>
        <taxon>Galloanserae</taxon>
        <taxon>Anseriformes</taxon>
        <taxon>Anatidae</taxon>
        <taxon>Anatinae</taxon>
        <taxon>Anas</taxon>
    </lineage>
</organism>
<gene>
    <name evidence="2" type="ORF">Anapl_14165</name>
</gene>
<sequence length="321" mass="36094">MDPSRGRGNGCFPSRTLSSGQRLPVGSHTWYLWEHDRPLVWRGDMTACVYERLTCFRTGVRVATYLNMGYAVTSAPMVSFSSGVGALVWLWKDELLFCEQAQLQQAAILWLAQALAKAKHQIYLLVPLCCSPEMQLTAPLLLDYFVSVEVQPTPSSLLGSSAEGKGCPDRACSGGIARQGWTRDEYFRGIILVAVEVIGKVHADSRERKGPFLGLNVTVCLQLHMRPLLQCVMLLEEKRKCLCCLWGLRACGRLRQFLHGLSQLAVRRGMVKLVCSRSRYRANNIVRWSWKEDNRPFVRRSSVPVSGKSELSEFVSPCRSH</sequence>
<proteinExistence type="predicted"/>
<feature type="region of interest" description="Disordered" evidence="1">
    <location>
        <begin position="1"/>
        <end position="20"/>
    </location>
</feature>
<accession>R0L665</accession>
<keyword evidence="3" id="KW-1185">Reference proteome</keyword>
<name>R0L665_ANAPL</name>
<dbReference type="EMBL" id="KB743121">
    <property type="protein sequence ID" value="EOB01124.1"/>
    <property type="molecule type" value="Genomic_DNA"/>
</dbReference>
<dbReference type="Proteomes" id="UP000296049">
    <property type="component" value="Unassembled WGS sequence"/>
</dbReference>
<evidence type="ECO:0000256" key="1">
    <source>
        <dbReference type="SAM" id="MobiDB-lite"/>
    </source>
</evidence>
<evidence type="ECO:0000313" key="2">
    <source>
        <dbReference type="EMBL" id="EOB01124.1"/>
    </source>
</evidence>
<reference evidence="3" key="1">
    <citation type="journal article" date="2013" name="Nat. Genet.">
        <title>The duck genome and transcriptome provide insight into an avian influenza virus reservoir species.</title>
        <authorList>
            <person name="Huang Y."/>
            <person name="Li Y."/>
            <person name="Burt D.W."/>
            <person name="Chen H."/>
            <person name="Zhang Y."/>
            <person name="Qian W."/>
            <person name="Kim H."/>
            <person name="Gan S."/>
            <person name="Zhao Y."/>
            <person name="Li J."/>
            <person name="Yi K."/>
            <person name="Feng H."/>
            <person name="Zhu P."/>
            <person name="Li B."/>
            <person name="Liu Q."/>
            <person name="Fairley S."/>
            <person name="Magor K.E."/>
            <person name="Du Z."/>
            <person name="Hu X."/>
            <person name="Goodman L."/>
            <person name="Tafer H."/>
            <person name="Vignal A."/>
            <person name="Lee T."/>
            <person name="Kim K.W."/>
            <person name="Sheng Z."/>
            <person name="An Y."/>
            <person name="Searle S."/>
            <person name="Herrero J."/>
            <person name="Groenen M.A."/>
            <person name="Crooijmans R.P."/>
            <person name="Faraut T."/>
            <person name="Cai Q."/>
            <person name="Webster R.G."/>
            <person name="Aldridge J.R."/>
            <person name="Warren W.C."/>
            <person name="Bartschat S."/>
            <person name="Kehr S."/>
            <person name="Marz M."/>
            <person name="Stadler P.F."/>
            <person name="Smith J."/>
            <person name="Kraus R.H."/>
            <person name="Zhao Y."/>
            <person name="Ren L."/>
            <person name="Fei J."/>
            <person name="Morisson M."/>
            <person name="Kaiser P."/>
            <person name="Griffin D.K."/>
            <person name="Rao M."/>
            <person name="Pitel F."/>
            <person name="Wang J."/>
            <person name="Li N."/>
        </authorList>
    </citation>
    <scope>NUCLEOTIDE SEQUENCE [LARGE SCALE GENOMIC DNA]</scope>
</reference>
<evidence type="ECO:0000313" key="3">
    <source>
        <dbReference type="Proteomes" id="UP000296049"/>
    </source>
</evidence>
<protein>
    <submittedName>
        <fullName evidence="2">Uncharacterized protein</fullName>
    </submittedName>
</protein>
<dbReference type="AlphaFoldDB" id="R0L665"/>